<reference evidence="3" key="1">
    <citation type="submission" date="2019-06" db="EMBL/GenBank/DDBJ databases">
        <authorList>
            <person name="Zheng W."/>
        </authorList>
    </citation>
    <scope>NUCLEOTIDE SEQUENCE</scope>
    <source>
        <strain evidence="3">QDHG01</strain>
    </source>
</reference>
<dbReference type="Gene3D" id="3.20.90.10">
    <property type="entry name" value="Tubby Protein, Chain A"/>
    <property type="match status" value="1"/>
</dbReference>
<accession>A0A8J8P6G3</accession>
<protein>
    <recommendedName>
        <fullName evidence="2">Tubby C-terminal domain-containing protein</fullName>
    </recommendedName>
</protein>
<proteinExistence type="inferred from homology"/>
<dbReference type="PANTHER" id="PTHR16517">
    <property type="entry name" value="TUBBY-RELATED"/>
    <property type="match status" value="1"/>
</dbReference>
<dbReference type="PRINTS" id="PR01573">
    <property type="entry name" value="SUPERTUBBY"/>
</dbReference>
<dbReference type="InterPro" id="IPR000007">
    <property type="entry name" value="Tubby_C"/>
</dbReference>
<keyword evidence="4" id="KW-1185">Reference proteome</keyword>
<dbReference type="InterPro" id="IPR025659">
    <property type="entry name" value="Tubby-like_C"/>
</dbReference>
<comment type="similarity">
    <text evidence="1">Belongs to the TUB family.</text>
</comment>
<sequence length="265" mass="30536">MLMYDVGSKQLLMQPIPPEVGMLQFEIVRKKSGFAVLHPEFHLYLEKGSEERVSVLFAKKRPFNKTANFLISQDKAKSGRKGEDVIGKLRSNETKERYFLFNNGENPKNVHKVPLAGIRNEYLAVQYKYVPCSIGKLRKAKVVIPSIDQSTNVPREWKPLKKEDSMLKKVEEPQHLDNYYCFVDNPPQWNPKTNGYHYDFKGRISEASVKNFQIIPYQDGQKGVNIRAFVAQFGRVSDQIFKLDAQYPFSVFQAFGLALTVFDCE</sequence>
<dbReference type="AlphaFoldDB" id="A0A8J8P6G3"/>
<dbReference type="Pfam" id="PF01167">
    <property type="entry name" value="Tub"/>
    <property type="match status" value="1"/>
</dbReference>
<name>A0A8J8P6G3_HALGN</name>
<comment type="caution">
    <text evidence="3">The sequence shown here is derived from an EMBL/GenBank/DDBJ whole genome shotgun (WGS) entry which is preliminary data.</text>
</comment>
<dbReference type="EMBL" id="RRYP01000134">
    <property type="protein sequence ID" value="TNV87942.1"/>
    <property type="molecule type" value="Genomic_DNA"/>
</dbReference>
<evidence type="ECO:0000313" key="4">
    <source>
        <dbReference type="Proteomes" id="UP000785679"/>
    </source>
</evidence>
<dbReference type="Proteomes" id="UP000785679">
    <property type="component" value="Unassembled WGS sequence"/>
</dbReference>
<dbReference type="PANTHER" id="PTHR16517:SF7">
    <property type="entry name" value="PROTEIN KING TUBBY"/>
    <property type="match status" value="1"/>
</dbReference>
<dbReference type="OrthoDB" id="8775810at2759"/>
<evidence type="ECO:0000256" key="1">
    <source>
        <dbReference type="ARBA" id="ARBA00007129"/>
    </source>
</evidence>
<organism evidence="3 4">
    <name type="scientific">Halteria grandinella</name>
    <dbReference type="NCBI Taxonomy" id="5974"/>
    <lineage>
        <taxon>Eukaryota</taxon>
        <taxon>Sar</taxon>
        <taxon>Alveolata</taxon>
        <taxon>Ciliophora</taxon>
        <taxon>Intramacronucleata</taxon>
        <taxon>Spirotrichea</taxon>
        <taxon>Stichotrichia</taxon>
        <taxon>Sporadotrichida</taxon>
        <taxon>Halteriidae</taxon>
        <taxon>Halteria</taxon>
    </lineage>
</organism>
<evidence type="ECO:0000259" key="2">
    <source>
        <dbReference type="Pfam" id="PF01167"/>
    </source>
</evidence>
<feature type="domain" description="Tubby C-terminal" evidence="2">
    <location>
        <begin position="12"/>
        <end position="263"/>
    </location>
</feature>
<dbReference type="SUPFAM" id="SSF54518">
    <property type="entry name" value="Tubby C-terminal domain-like"/>
    <property type="match status" value="1"/>
</dbReference>
<gene>
    <name evidence="3" type="ORF">FGO68_gene15685</name>
</gene>
<evidence type="ECO:0000313" key="3">
    <source>
        <dbReference type="EMBL" id="TNV87942.1"/>
    </source>
</evidence>